<gene>
    <name evidence="1" type="ORF">VL15_37485</name>
</gene>
<dbReference type="Proteomes" id="UP000036338">
    <property type="component" value="Unassembled WGS sequence"/>
</dbReference>
<dbReference type="RefSeq" id="WP_048251935.1">
    <property type="nucleotide sequence ID" value="NZ_LDWR01000096.1"/>
</dbReference>
<comment type="caution">
    <text evidence="1">The sequence shown here is derived from an EMBL/GenBank/DDBJ whole genome shotgun (WGS) entry which is preliminary data.</text>
</comment>
<name>A0A0J5W791_BURCE</name>
<dbReference type="AlphaFoldDB" id="A0A0J5W791"/>
<sequence>MGVSNLASSFAGGANGAAASGGIIGQIEANANQSLAIAGAQSDAQLKQAAGEALKGGAKGIKDAASPS</sequence>
<proteinExistence type="predicted"/>
<dbReference type="PATRIC" id="fig|292.27.peg.8809"/>
<protein>
    <submittedName>
        <fullName evidence="1">Uncharacterized protein</fullName>
    </submittedName>
</protein>
<reference evidence="1 2" key="1">
    <citation type="submission" date="2015-05" db="EMBL/GenBank/DDBJ databases">
        <title>Draft genome of Burkholderia cepacia LK29.</title>
        <authorList>
            <person name="Chan X.Y."/>
        </authorList>
    </citation>
    <scope>NUCLEOTIDE SEQUENCE [LARGE SCALE GENOMIC DNA]</scope>
    <source>
        <strain evidence="1 2">LK29</strain>
    </source>
</reference>
<evidence type="ECO:0000313" key="2">
    <source>
        <dbReference type="Proteomes" id="UP000036338"/>
    </source>
</evidence>
<dbReference type="EMBL" id="LDWR01000096">
    <property type="protein sequence ID" value="KML43901.1"/>
    <property type="molecule type" value="Genomic_DNA"/>
</dbReference>
<evidence type="ECO:0000313" key="1">
    <source>
        <dbReference type="EMBL" id="KML43901.1"/>
    </source>
</evidence>
<organism evidence="1 2">
    <name type="scientific">Burkholderia cepacia</name>
    <name type="common">Pseudomonas cepacia</name>
    <dbReference type="NCBI Taxonomy" id="292"/>
    <lineage>
        <taxon>Bacteria</taxon>
        <taxon>Pseudomonadati</taxon>
        <taxon>Pseudomonadota</taxon>
        <taxon>Betaproteobacteria</taxon>
        <taxon>Burkholderiales</taxon>
        <taxon>Burkholderiaceae</taxon>
        <taxon>Burkholderia</taxon>
        <taxon>Burkholderia cepacia complex</taxon>
    </lineage>
</organism>
<accession>A0A0J5W791</accession>